<dbReference type="Gene3D" id="3.30.710.10">
    <property type="entry name" value="Potassium Channel Kv1.1, Chain A"/>
    <property type="match status" value="1"/>
</dbReference>
<accession>A0A2J6Q7F1</accession>
<evidence type="ECO:0000313" key="1">
    <source>
        <dbReference type="EMBL" id="PMD22173.1"/>
    </source>
</evidence>
<proteinExistence type="predicted"/>
<sequence>MDPDIIRMQEVLVILDQEYEVPERDNAPSPFTGTVQCRGPQEIVTFIIGPRDSETKFEVPKAIVCHYSMLFAQALNGDTLEARTLTIRLPLEQANFWRCISHWVNTQELEGGYGIGMANALSLWQKAGLYKIPELQNTVVAIIRVLALTTKQVRDLWLLALCAYREPINPRRQVLQRLAADRFSMMPYWSRHNSIDRLRTLASSEGFHAIDTAVSSSLRQETSETRTLKPLMRMVPIQKYCVDVPRNAGA</sequence>
<keyword evidence="2" id="KW-1185">Reference proteome</keyword>
<dbReference type="InterPro" id="IPR011333">
    <property type="entry name" value="SKP1/BTB/POZ_sf"/>
</dbReference>
<name>A0A2J6Q7F1_9HELO</name>
<evidence type="ECO:0000313" key="2">
    <source>
        <dbReference type="Proteomes" id="UP000235672"/>
    </source>
</evidence>
<dbReference type="OrthoDB" id="194443at2759"/>
<gene>
    <name evidence="1" type="ORF">NA56DRAFT_688305</name>
</gene>
<protein>
    <recommendedName>
        <fullName evidence="3">BTB domain-containing protein</fullName>
    </recommendedName>
</protein>
<dbReference type="AlphaFoldDB" id="A0A2J6Q7F1"/>
<dbReference type="STRING" id="1745343.A0A2J6Q7F1"/>
<reference evidence="1 2" key="1">
    <citation type="submission" date="2016-05" db="EMBL/GenBank/DDBJ databases">
        <title>A degradative enzymes factory behind the ericoid mycorrhizal symbiosis.</title>
        <authorList>
            <consortium name="DOE Joint Genome Institute"/>
            <person name="Martino E."/>
            <person name="Morin E."/>
            <person name="Grelet G."/>
            <person name="Kuo A."/>
            <person name="Kohler A."/>
            <person name="Daghino S."/>
            <person name="Barry K."/>
            <person name="Choi C."/>
            <person name="Cichocki N."/>
            <person name="Clum A."/>
            <person name="Copeland A."/>
            <person name="Hainaut M."/>
            <person name="Haridas S."/>
            <person name="Labutti K."/>
            <person name="Lindquist E."/>
            <person name="Lipzen A."/>
            <person name="Khouja H.-R."/>
            <person name="Murat C."/>
            <person name="Ohm R."/>
            <person name="Olson A."/>
            <person name="Spatafora J."/>
            <person name="Veneault-Fourrey C."/>
            <person name="Henrissat B."/>
            <person name="Grigoriev I."/>
            <person name="Martin F."/>
            <person name="Perotto S."/>
        </authorList>
    </citation>
    <scope>NUCLEOTIDE SEQUENCE [LARGE SCALE GENOMIC DNA]</scope>
    <source>
        <strain evidence="1 2">UAMH 7357</strain>
    </source>
</reference>
<organism evidence="1 2">
    <name type="scientific">Hyaloscypha hepaticicola</name>
    <dbReference type="NCBI Taxonomy" id="2082293"/>
    <lineage>
        <taxon>Eukaryota</taxon>
        <taxon>Fungi</taxon>
        <taxon>Dikarya</taxon>
        <taxon>Ascomycota</taxon>
        <taxon>Pezizomycotina</taxon>
        <taxon>Leotiomycetes</taxon>
        <taxon>Helotiales</taxon>
        <taxon>Hyaloscyphaceae</taxon>
        <taxon>Hyaloscypha</taxon>
    </lineage>
</organism>
<dbReference type="Proteomes" id="UP000235672">
    <property type="component" value="Unassembled WGS sequence"/>
</dbReference>
<evidence type="ECO:0008006" key="3">
    <source>
        <dbReference type="Google" id="ProtNLM"/>
    </source>
</evidence>
<dbReference type="EMBL" id="KZ613478">
    <property type="protein sequence ID" value="PMD22173.1"/>
    <property type="molecule type" value="Genomic_DNA"/>
</dbReference>